<organism evidence="3 4">
    <name type="scientific">Panicum virgatum</name>
    <name type="common">Blackwell switchgrass</name>
    <dbReference type="NCBI Taxonomy" id="38727"/>
    <lineage>
        <taxon>Eukaryota</taxon>
        <taxon>Viridiplantae</taxon>
        <taxon>Streptophyta</taxon>
        <taxon>Embryophyta</taxon>
        <taxon>Tracheophyta</taxon>
        <taxon>Spermatophyta</taxon>
        <taxon>Magnoliopsida</taxon>
        <taxon>Liliopsida</taxon>
        <taxon>Poales</taxon>
        <taxon>Poaceae</taxon>
        <taxon>PACMAD clade</taxon>
        <taxon>Panicoideae</taxon>
        <taxon>Panicodae</taxon>
        <taxon>Paniceae</taxon>
        <taxon>Panicinae</taxon>
        <taxon>Panicum</taxon>
        <taxon>Panicum sect. Hiantes</taxon>
    </lineage>
</organism>
<keyword evidence="1" id="KW-0732">Signal</keyword>
<comment type="caution">
    <text evidence="3">The sequence shown here is derived from an EMBL/GenBank/DDBJ whole genome shotgun (WGS) entry which is preliminary data.</text>
</comment>
<feature type="domain" description="DUF3615" evidence="2">
    <location>
        <begin position="114"/>
        <end position="200"/>
    </location>
</feature>
<dbReference type="Proteomes" id="UP000823388">
    <property type="component" value="Chromosome 3K"/>
</dbReference>
<dbReference type="PANTHER" id="PTHR33326:SF38">
    <property type="entry name" value="EXPRESSED PROTEIN"/>
    <property type="match status" value="1"/>
</dbReference>
<protein>
    <recommendedName>
        <fullName evidence="2">DUF3615 domain-containing protein</fullName>
    </recommendedName>
</protein>
<dbReference type="InterPro" id="IPR022059">
    <property type="entry name" value="DUF3615"/>
</dbReference>
<evidence type="ECO:0000313" key="4">
    <source>
        <dbReference type="Proteomes" id="UP000823388"/>
    </source>
</evidence>
<gene>
    <name evidence="3" type="ORF">PVAP13_3KG228726</name>
</gene>
<reference evidence="3" key="1">
    <citation type="submission" date="2020-05" db="EMBL/GenBank/DDBJ databases">
        <title>WGS assembly of Panicum virgatum.</title>
        <authorList>
            <person name="Lovell J.T."/>
            <person name="Jenkins J."/>
            <person name="Shu S."/>
            <person name="Juenger T.E."/>
            <person name="Schmutz J."/>
        </authorList>
    </citation>
    <scope>NUCLEOTIDE SEQUENCE</scope>
    <source>
        <strain evidence="3">AP13</strain>
    </source>
</reference>
<dbReference type="Pfam" id="PF12274">
    <property type="entry name" value="DUF3615"/>
    <property type="match status" value="1"/>
</dbReference>
<keyword evidence="4" id="KW-1185">Reference proteome</keyword>
<sequence>MQGETHPSLVNCCLLILVLFYKSQERCEFEEYLKEHTFDNLEDAWAFLSSGKRAAHVRAEAAEDEALSQQSSPDRYEDCPVPALEHHQSLAAEGQYSKVSKKEIAQNGKKWITDEDHKYEFDELQHQCFSVENYYKIFHHFNFTVRMKVSGSTDWTSVLFFAEVKEILRQKMYFCCPLEPYENGLCYACKNQGIDDLKHPVIGAFDRGSPDTVFPHMYDSDSSDEFTPVRLADEAEDESIFFR</sequence>
<feature type="chain" id="PRO_5035881114" description="DUF3615 domain-containing protein" evidence="1">
    <location>
        <begin position="26"/>
        <end position="243"/>
    </location>
</feature>
<dbReference type="EMBL" id="CM029041">
    <property type="protein sequence ID" value="KAG2628131.1"/>
    <property type="molecule type" value="Genomic_DNA"/>
</dbReference>
<evidence type="ECO:0000259" key="2">
    <source>
        <dbReference type="Pfam" id="PF12274"/>
    </source>
</evidence>
<evidence type="ECO:0000313" key="3">
    <source>
        <dbReference type="EMBL" id="KAG2628131.1"/>
    </source>
</evidence>
<dbReference type="AlphaFoldDB" id="A0A8T0UV15"/>
<evidence type="ECO:0000256" key="1">
    <source>
        <dbReference type="SAM" id="SignalP"/>
    </source>
</evidence>
<dbReference type="PANTHER" id="PTHR33326">
    <property type="entry name" value="OS05G0543800 PROTEIN"/>
    <property type="match status" value="1"/>
</dbReference>
<proteinExistence type="predicted"/>
<feature type="signal peptide" evidence="1">
    <location>
        <begin position="1"/>
        <end position="25"/>
    </location>
</feature>
<name>A0A8T0UV15_PANVG</name>
<accession>A0A8T0UV15</accession>